<dbReference type="Proteomes" id="UP000076858">
    <property type="component" value="Unassembled WGS sequence"/>
</dbReference>
<accession>A0A0P5Y9M7</accession>
<reference evidence="1 2" key="1">
    <citation type="submission" date="2016-03" db="EMBL/GenBank/DDBJ databases">
        <title>EvidentialGene: Evidence-directed Construction of Genes on Genomes.</title>
        <authorList>
            <person name="Gilbert D.G."/>
            <person name="Choi J.-H."/>
            <person name="Mockaitis K."/>
            <person name="Colbourne J."/>
            <person name="Pfrender M."/>
        </authorList>
    </citation>
    <scope>NUCLEOTIDE SEQUENCE [LARGE SCALE GENOMIC DNA]</scope>
    <source>
        <strain evidence="1 2">Xinb3</strain>
        <tissue evidence="1">Complete organism</tissue>
    </source>
</reference>
<evidence type="ECO:0000313" key="1">
    <source>
        <dbReference type="EMBL" id="KZS03102.1"/>
    </source>
</evidence>
<proteinExistence type="predicted"/>
<name>A0A0P5Y9M7_9CRUS</name>
<dbReference type="OrthoDB" id="6373237at2759"/>
<organism evidence="1 2">
    <name type="scientific">Daphnia magna</name>
    <dbReference type="NCBI Taxonomy" id="35525"/>
    <lineage>
        <taxon>Eukaryota</taxon>
        <taxon>Metazoa</taxon>
        <taxon>Ecdysozoa</taxon>
        <taxon>Arthropoda</taxon>
        <taxon>Crustacea</taxon>
        <taxon>Branchiopoda</taxon>
        <taxon>Diplostraca</taxon>
        <taxon>Cladocera</taxon>
        <taxon>Anomopoda</taxon>
        <taxon>Daphniidae</taxon>
        <taxon>Daphnia</taxon>
    </lineage>
</organism>
<keyword evidence="2" id="KW-1185">Reference proteome</keyword>
<protein>
    <submittedName>
        <fullName evidence="1">Uncharacterized protein</fullName>
    </submittedName>
</protein>
<comment type="caution">
    <text evidence="1">The sequence shown here is derived from an EMBL/GenBank/DDBJ whole genome shotgun (WGS) entry which is preliminary data.</text>
</comment>
<sequence length="667" mass="73757">MESMPNVVLSRESLLFYQQYKMKAKLKTPELPTTKALQKRKAETEGEIKGVKSPQSAAASHNKLSINVLMNTPSHPLHIAAGELHCEPTGSKKKGSAKIKEKEFSLLQNVSKTEINETEKVCKKWDTRLRSKPDSKKQSADNIEEPVMTPECLGSRITNPSLQNPKRQRIASNVQSFATNMESVIGASAKNLSKNEKSNQTMEENLDGKTVFESPAKQLARKPIATIGTKTRGRNRSEKNLTISTNKCTELDKFSSIDGVKSAKSGRAKKKRGVPAGSADGGTELSMSLPKRLMSTKQGLEINARALGPIMSGFNYESFSDKKADTHTTESEDDTCSSYTDIEEDVIFSKSGNTLKNRSRASSISPNIFETSKQKDKASESSLSPEFDQRQKLSKSLLGFVLPSPRKQLSLSDNSLAADRDLSTKKTDEQKNTKEKPLKSARNKSLLKNSSFFKSEASCISANASTLKEVKQGTGSTALKRKRSVGFTETYSPNIQLPSSLTASPYHKSPVDADKDLDVQEESPTQRSKMPYAEESVLELTNCRFTPSSISDLCTAVPMRTRHPTTFNLYMATSSYPVRARQLNSTEDFVVSWLYLQPTIIFPLHTSFRAMIMRLKGSVEFRSDPCVPSCTLLNSVAKLVELEAGRTFHITNTGKEVALIQMTEILR</sequence>
<gene>
    <name evidence="1" type="ORF">APZ42_034255</name>
</gene>
<dbReference type="EMBL" id="LRGB01003342">
    <property type="protein sequence ID" value="KZS03102.1"/>
    <property type="molecule type" value="Genomic_DNA"/>
</dbReference>
<dbReference type="AlphaFoldDB" id="A0A0P5Y9M7"/>
<evidence type="ECO:0000313" key="2">
    <source>
        <dbReference type="Proteomes" id="UP000076858"/>
    </source>
</evidence>